<evidence type="ECO:0000256" key="1">
    <source>
        <dbReference type="SAM" id="MobiDB-lite"/>
    </source>
</evidence>
<organism evidence="2 3">
    <name type="scientific">Mycobacterium conspicuum</name>
    <dbReference type="NCBI Taxonomy" id="44010"/>
    <lineage>
        <taxon>Bacteria</taxon>
        <taxon>Bacillati</taxon>
        <taxon>Actinomycetota</taxon>
        <taxon>Actinomycetes</taxon>
        <taxon>Mycobacteriales</taxon>
        <taxon>Mycobacteriaceae</taxon>
        <taxon>Mycobacterium</taxon>
    </lineage>
</organism>
<feature type="compositionally biased region" description="Polar residues" evidence="1">
    <location>
        <begin position="67"/>
        <end position="77"/>
    </location>
</feature>
<reference evidence="2 3" key="1">
    <citation type="journal article" date="2019" name="Emerg. Microbes Infect.">
        <title>Comprehensive subspecies identification of 175 nontuberculous mycobacteria species based on 7547 genomic profiles.</title>
        <authorList>
            <person name="Matsumoto Y."/>
            <person name="Kinjo T."/>
            <person name="Motooka D."/>
            <person name="Nabeya D."/>
            <person name="Jung N."/>
            <person name="Uechi K."/>
            <person name="Horii T."/>
            <person name="Iida T."/>
            <person name="Fujita J."/>
            <person name="Nakamura S."/>
        </authorList>
    </citation>
    <scope>NUCLEOTIDE SEQUENCE [LARGE SCALE GENOMIC DNA]</scope>
    <source>
        <strain evidence="2 3">JCM 14738</strain>
    </source>
</reference>
<proteinExistence type="predicted"/>
<gene>
    <name evidence="2" type="ORF">MCNS_04650</name>
</gene>
<feature type="region of interest" description="Disordered" evidence="1">
    <location>
        <begin position="46"/>
        <end position="79"/>
    </location>
</feature>
<dbReference type="AlphaFoldDB" id="A0A7I7Y8M5"/>
<protein>
    <submittedName>
        <fullName evidence="2">Uncharacterized protein</fullName>
    </submittedName>
</protein>
<keyword evidence="3" id="KW-1185">Reference proteome</keyword>
<name>A0A7I7Y8M5_9MYCO</name>
<dbReference type="Proteomes" id="UP000467385">
    <property type="component" value="Chromosome"/>
</dbReference>
<evidence type="ECO:0000313" key="3">
    <source>
        <dbReference type="Proteomes" id="UP000467385"/>
    </source>
</evidence>
<dbReference type="EMBL" id="AP022613">
    <property type="protein sequence ID" value="BBZ37402.1"/>
    <property type="molecule type" value="Genomic_DNA"/>
</dbReference>
<accession>A0A7I7Y8M5</accession>
<evidence type="ECO:0000313" key="2">
    <source>
        <dbReference type="EMBL" id="BBZ37402.1"/>
    </source>
</evidence>
<sequence>MHGLGSLLSRGGQAPVLDLVEPLPVLARLTNNYSAAAQRRLSADQLVHGMNRASPNRGKRRTGGLASRTTAVTQQPCASRAAEALRDAVVSTPD</sequence>